<feature type="coiled-coil region" evidence="3">
    <location>
        <begin position="292"/>
        <end position="380"/>
    </location>
</feature>
<protein>
    <submittedName>
        <fullName evidence="5">Tellurium resistance protein</fullName>
    </submittedName>
</protein>
<dbReference type="PANTHER" id="PTHR38432:SF1">
    <property type="entry name" value="TELA-LIKE PROTEIN SAOUHSC_01408"/>
    <property type="match status" value="1"/>
</dbReference>
<organism evidence="5 6">
    <name type="scientific">Tractidigestivibacter scatoligenes</name>
    <name type="common">Olsenella scatoligenes</name>
    <dbReference type="NCBI Taxonomy" id="1299998"/>
    <lineage>
        <taxon>Bacteria</taxon>
        <taxon>Bacillati</taxon>
        <taxon>Actinomycetota</taxon>
        <taxon>Coriobacteriia</taxon>
        <taxon>Coriobacteriales</taxon>
        <taxon>Atopobiaceae</taxon>
        <taxon>Tractidigestivibacter</taxon>
    </lineage>
</organism>
<dbReference type="OrthoDB" id="9768858at2"/>
<feature type="compositionally biased region" description="Acidic residues" evidence="4">
    <location>
        <begin position="8"/>
        <end position="19"/>
    </location>
</feature>
<dbReference type="InterPro" id="IPR008863">
    <property type="entry name" value="Toxic_anion-R_TelA"/>
</dbReference>
<name>A0A100YUB3_TRASO</name>
<reference evidence="5 6" key="1">
    <citation type="submission" date="2015-12" db="EMBL/GenBank/DDBJ databases">
        <title>Draft Genome Sequence of Olsenella scatoligenes SK9K4T; a Producer of 3-Methylindole- (skatole) and 4-Methylphenol- (p-cresol) Isolated from Pig Feces.</title>
        <authorList>
            <person name="Li X."/>
            <person name="Borg B."/>
            <person name="Canibe N."/>
        </authorList>
    </citation>
    <scope>NUCLEOTIDE SEQUENCE [LARGE SCALE GENOMIC DNA]</scope>
    <source>
        <strain evidence="5 6">SK9K4</strain>
    </source>
</reference>
<comment type="caution">
    <text evidence="5">The sequence shown here is derived from an EMBL/GenBank/DDBJ whole genome shotgun (WGS) entry which is preliminary data.</text>
</comment>
<keyword evidence="6" id="KW-1185">Reference proteome</keyword>
<accession>A0A100YUB3</accession>
<proteinExistence type="inferred from homology"/>
<dbReference type="Pfam" id="PF05816">
    <property type="entry name" value="TelA"/>
    <property type="match status" value="1"/>
</dbReference>
<feature type="coiled-coil region" evidence="3">
    <location>
        <begin position="126"/>
        <end position="153"/>
    </location>
</feature>
<dbReference type="EMBL" id="LOJF01000011">
    <property type="protein sequence ID" value="KUH57832.1"/>
    <property type="molecule type" value="Genomic_DNA"/>
</dbReference>
<keyword evidence="3" id="KW-0175">Coiled coil</keyword>
<comment type="similarity">
    <text evidence="1 2">Belongs to the TelA family.</text>
</comment>
<evidence type="ECO:0000256" key="2">
    <source>
        <dbReference type="PIRNR" id="PIRNR026508"/>
    </source>
</evidence>
<dbReference type="PANTHER" id="PTHR38432">
    <property type="entry name" value="TELA-LIKE PROTEIN SAOUHSC_01408"/>
    <property type="match status" value="1"/>
</dbReference>
<evidence type="ECO:0000256" key="3">
    <source>
        <dbReference type="SAM" id="Coils"/>
    </source>
</evidence>
<gene>
    <name evidence="5" type="ORF">AUL39_09065</name>
</gene>
<dbReference type="RefSeq" id="WP_059055536.1">
    <property type="nucleotide sequence ID" value="NZ_LOJF01000011.1"/>
</dbReference>
<dbReference type="AlphaFoldDB" id="A0A100YUB3"/>
<evidence type="ECO:0000313" key="6">
    <source>
        <dbReference type="Proteomes" id="UP000054078"/>
    </source>
</evidence>
<evidence type="ECO:0000313" key="5">
    <source>
        <dbReference type="EMBL" id="KUH57832.1"/>
    </source>
</evidence>
<dbReference type="PIRSF" id="PIRSF026508">
    <property type="entry name" value="TelA"/>
    <property type="match status" value="1"/>
</dbReference>
<feature type="compositionally biased region" description="Low complexity" evidence="4">
    <location>
        <begin position="22"/>
        <end position="42"/>
    </location>
</feature>
<evidence type="ECO:0000256" key="4">
    <source>
        <dbReference type="SAM" id="MobiDB-lite"/>
    </source>
</evidence>
<feature type="region of interest" description="Disordered" evidence="4">
    <location>
        <begin position="1"/>
        <end position="50"/>
    </location>
</feature>
<sequence length="384" mass="42558">MAKSTQDFDMDIPEPELEFGDPKPSTSDPAPAATPAPADDAAQSLSPAEREKVESFVEKIDITDTAGVLSYGVGSQRKVSEFSERALAGVRNNDLGEIGNDISSLIVTLKDFDPDKQEKSGPLAIFHKAKNNLEALRTRYTAVEKNVREISDTLEGHQRTLLKDIATLDQLYALNEAYFKELTMYVVAGKEKLEQVRSGELAQLQAKAAQTGLAEDAQAARDLAQKCDRFEKRIYDLDLTRQVALQTAPQIRMVQNSDAVMAEKIQSTVVNTIPLWKNQMVIALGIEHATQAARAQREVADMTNELLKKNADKLKVATVDSAREAERGVVDIETLKHTNEQLISTLDEVKRVQAEGREKRRQAEGELTQIEEELKAKLLEASRD</sequence>
<dbReference type="STRING" id="1299998.AUL39_09065"/>
<dbReference type="Proteomes" id="UP000054078">
    <property type="component" value="Unassembled WGS sequence"/>
</dbReference>
<evidence type="ECO:0000256" key="1">
    <source>
        <dbReference type="ARBA" id="ARBA00005541"/>
    </source>
</evidence>